<name>A0ACC3B960_9EURO</name>
<dbReference type="Proteomes" id="UP001177260">
    <property type="component" value="Unassembled WGS sequence"/>
</dbReference>
<evidence type="ECO:0000313" key="1">
    <source>
        <dbReference type="EMBL" id="KAK1146876.1"/>
    </source>
</evidence>
<protein>
    <submittedName>
        <fullName evidence="1">Uncharacterized protein</fullName>
    </submittedName>
</protein>
<accession>A0ACC3B960</accession>
<reference evidence="1 2" key="1">
    <citation type="journal article" date="2023" name="ACS Omega">
        <title>Identification of the Neoaspergillic Acid Biosynthesis Gene Cluster by Establishing an In Vitro CRISPR-Ribonucleoprotein Genetic System in Aspergillus melleus.</title>
        <authorList>
            <person name="Yuan B."/>
            <person name="Grau M.F."/>
            <person name="Murata R.M."/>
            <person name="Torok T."/>
            <person name="Venkateswaran K."/>
            <person name="Stajich J.E."/>
            <person name="Wang C.C.C."/>
        </authorList>
    </citation>
    <scope>NUCLEOTIDE SEQUENCE [LARGE SCALE GENOMIC DNA]</scope>
    <source>
        <strain evidence="1 2">IMV 1140</strain>
    </source>
</reference>
<dbReference type="EMBL" id="JAOPJF010000014">
    <property type="protein sequence ID" value="KAK1146876.1"/>
    <property type="molecule type" value="Genomic_DNA"/>
</dbReference>
<proteinExistence type="predicted"/>
<sequence length="75" mass="8787">MFKQTTQRLYKLLGKTKLEDLPPAWQGPMDRVLNQQEQADPNFKFAEIRYHAEPKVLPLTLPTTTRAIRKTYSRA</sequence>
<organism evidence="1 2">
    <name type="scientific">Aspergillus melleus</name>
    <dbReference type="NCBI Taxonomy" id="138277"/>
    <lineage>
        <taxon>Eukaryota</taxon>
        <taxon>Fungi</taxon>
        <taxon>Dikarya</taxon>
        <taxon>Ascomycota</taxon>
        <taxon>Pezizomycotina</taxon>
        <taxon>Eurotiomycetes</taxon>
        <taxon>Eurotiomycetidae</taxon>
        <taxon>Eurotiales</taxon>
        <taxon>Aspergillaceae</taxon>
        <taxon>Aspergillus</taxon>
        <taxon>Aspergillus subgen. Circumdati</taxon>
    </lineage>
</organism>
<keyword evidence="2" id="KW-1185">Reference proteome</keyword>
<comment type="caution">
    <text evidence="1">The sequence shown here is derived from an EMBL/GenBank/DDBJ whole genome shotgun (WGS) entry which is preliminary data.</text>
</comment>
<gene>
    <name evidence="1" type="ORF">N8T08_002202</name>
</gene>
<evidence type="ECO:0000313" key="2">
    <source>
        <dbReference type="Proteomes" id="UP001177260"/>
    </source>
</evidence>